<dbReference type="InterPro" id="IPR037473">
    <property type="entry name" value="Lcp-like"/>
</dbReference>
<gene>
    <name evidence="2" type="ORF">GCM10023350_11530</name>
</gene>
<comment type="caution">
    <text evidence="2">The sequence shown here is derived from an EMBL/GenBank/DDBJ whole genome shotgun (WGS) entry which is preliminary data.</text>
</comment>
<feature type="domain" description="ER-bound oxygenase mpaB/mpaB'/Rubber oxygenase catalytic" evidence="1">
    <location>
        <begin position="124"/>
        <end position="355"/>
    </location>
</feature>
<dbReference type="EMBL" id="BAABKN010000008">
    <property type="protein sequence ID" value="GAA4729988.1"/>
    <property type="molecule type" value="Genomic_DNA"/>
</dbReference>
<dbReference type="Pfam" id="PF09995">
    <property type="entry name" value="MPAB_Lcp_cat"/>
    <property type="match status" value="1"/>
</dbReference>
<dbReference type="PANTHER" id="PTHR37539:SF1">
    <property type="entry name" value="ER-BOUND OXYGENASE MPAB_MPAB'_RUBBER OXYGENASE CATALYTIC DOMAIN-CONTAINING PROTEIN"/>
    <property type="match status" value="1"/>
</dbReference>
<dbReference type="RefSeq" id="WP_345525723.1">
    <property type="nucleotide sequence ID" value="NZ_BAABKN010000008.1"/>
</dbReference>
<keyword evidence="3" id="KW-1185">Reference proteome</keyword>
<evidence type="ECO:0000259" key="1">
    <source>
        <dbReference type="Pfam" id="PF09995"/>
    </source>
</evidence>
<dbReference type="InterPro" id="IPR018713">
    <property type="entry name" value="MPAB/Lcp_cat_dom"/>
</dbReference>
<organism evidence="2 3">
    <name type="scientific">Nocardioides endophyticus</name>
    <dbReference type="NCBI Taxonomy" id="1353775"/>
    <lineage>
        <taxon>Bacteria</taxon>
        <taxon>Bacillati</taxon>
        <taxon>Actinomycetota</taxon>
        <taxon>Actinomycetes</taxon>
        <taxon>Propionibacteriales</taxon>
        <taxon>Nocardioidaceae</taxon>
        <taxon>Nocardioides</taxon>
    </lineage>
</organism>
<proteinExistence type="predicted"/>
<evidence type="ECO:0000313" key="2">
    <source>
        <dbReference type="EMBL" id="GAA4729988.1"/>
    </source>
</evidence>
<accession>A0ABP8YM94</accession>
<sequence>MTLICTEAVTDVPADLPLGRNLGRTVNYEPAVARFGRGPVNHLTDHFNVGDELGYRAFSAMKREKLGRDAWMQAVAKGVDAVDAAPPELVDLFRHVDTVPSWVDWNQLRRGSTAYWRPGKLVVMALAYGAIGAGFRTYGGSRELVLSRRLIDRDQVGRRLIETLRWAANASKPDGMRRNGDGFRMTMEVRHIHAAVRYHCSRDANWDWDDWGISVDNGSAIYTMGTLFSESVIKALQKVGIKYSAQEIDDIVALWRYIGHVMGIPEDINFTSWDDLRRKSDIIRMVEHPADDGCRTLMKSLSDYMCEETIEGYEVLPPFLDKRLTPDQKRQLTYGLMRGWAGDDICEQLAIPNNRLRVAVPVMKPIVGTYDWINRRRPGYDAERAALKALDEFGVAIQLNDGDTEVAPAEDVVARLAANSTSSAAMRKKGQ</sequence>
<dbReference type="Proteomes" id="UP001499882">
    <property type="component" value="Unassembled WGS sequence"/>
</dbReference>
<protein>
    <recommendedName>
        <fullName evidence="1">ER-bound oxygenase mpaB/mpaB'/Rubber oxygenase catalytic domain-containing protein</fullName>
    </recommendedName>
</protein>
<reference evidence="3" key="1">
    <citation type="journal article" date="2019" name="Int. J. Syst. Evol. Microbiol.">
        <title>The Global Catalogue of Microorganisms (GCM) 10K type strain sequencing project: providing services to taxonomists for standard genome sequencing and annotation.</title>
        <authorList>
            <consortium name="The Broad Institute Genomics Platform"/>
            <consortium name="The Broad Institute Genome Sequencing Center for Infectious Disease"/>
            <person name="Wu L."/>
            <person name="Ma J."/>
        </authorList>
    </citation>
    <scope>NUCLEOTIDE SEQUENCE [LARGE SCALE GENOMIC DNA]</scope>
    <source>
        <strain evidence="3">JCM 18532</strain>
    </source>
</reference>
<evidence type="ECO:0000313" key="3">
    <source>
        <dbReference type="Proteomes" id="UP001499882"/>
    </source>
</evidence>
<dbReference type="PANTHER" id="PTHR37539">
    <property type="entry name" value="SECRETED PROTEIN-RELATED"/>
    <property type="match status" value="1"/>
</dbReference>
<name>A0ABP8YM94_9ACTN</name>